<organism evidence="1 2">
    <name type="scientific">Agrobacterium vitis</name>
    <name type="common">Rhizobium vitis</name>
    <dbReference type="NCBI Taxonomy" id="373"/>
    <lineage>
        <taxon>Bacteria</taxon>
        <taxon>Pseudomonadati</taxon>
        <taxon>Pseudomonadota</taxon>
        <taxon>Alphaproteobacteria</taxon>
        <taxon>Hyphomicrobiales</taxon>
        <taxon>Rhizobiaceae</taxon>
        <taxon>Rhizobium/Agrobacterium group</taxon>
        <taxon>Agrobacterium</taxon>
    </lineage>
</organism>
<dbReference type="Proteomes" id="UP000436692">
    <property type="component" value="Unassembled WGS sequence"/>
</dbReference>
<name>A0AAE5AYS1_AGRVI</name>
<evidence type="ECO:0000313" key="2">
    <source>
        <dbReference type="Proteomes" id="UP000436692"/>
    </source>
</evidence>
<accession>A0AAE5AYS1</accession>
<sequence length="117" mass="13612">MHEVVYSTLRMATGGYPTDKLIMTKDEEGNPMVLMFVLDGDMQLFRVFYDAEDGIELKIEQMDNLLLSRPQLEQIAKMRVLADSKWKQLQRFWVSDKATWEGYEDLLDTPDEVDSSV</sequence>
<dbReference type="RefSeq" id="WP_156629862.1">
    <property type="nucleotide sequence ID" value="NZ_WPHM01000018.1"/>
</dbReference>
<reference evidence="1 2" key="1">
    <citation type="submission" date="2019-12" db="EMBL/GenBank/DDBJ databases">
        <title>Whole-genome sequencing of Allorhizobium vitis.</title>
        <authorList>
            <person name="Gan H.M."/>
            <person name="Szegedi E."/>
            <person name="Burr T."/>
            <person name="Savka M.A."/>
        </authorList>
    </citation>
    <scope>NUCLEOTIDE SEQUENCE [LARGE SCALE GENOMIC DNA]</scope>
    <source>
        <strain evidence="1 2">CG989</strain>
    </source>
</reference>
<protein>
    <submittedName>
        <fullName evidence="1">Uncharacterized protein</fullName>
    </submittedName>
</protein>
<gene>
    <name evidence="1" type="ORF">GOZ95_24355</name>
</gene>
<evidence type="ECO:0000313" key="1">
    <source>
        <dbReference type="EMBL" id="MUZ60565.1"/>
    </source>
</evidence>
<proteinExistence type="predicted"/>
<dbReference type="AlphaFoldDB" id="A0AAE5AYS1"/>
<comment type="caution">
    <text evidence="1">The sequence shown here is derived from an EMBL/GenBank/DDBJ whole genome shotgun (WGS) entry which is preliminary data.</text>
</comment>
<dbReference type="EMBL" id="WPHM01000018">
    <property type="protein sequence ID" value="MUZ60565.1"/>
    <property type="molecule type" value="Genomic_DNA"/>
</dbReference>